<comment type="caution">
    <text evidence="2">The sequence shown here is derived from an EMBL/GenBank/DDBJ whole genome shotgun (WGS) entry which is preliminary data.</text>
</comment>
<dbReference type="OrthoDB" id="543156at2759"/>
<keyword evidence="3" id="KW-1185">Reference proteome</keyword>
<dbReference type="Proteomes" id="UP000636709">
    <property type="component" value="Unassembled WGS sequence"/>
</dbReference>
<proteinExistence type="predicted"/>
<dbReference type="GO" id="GO:0005737">
    <property type="term" value="C:cytoplasm"/>
    <property type="evidence" value="ECO:0007669"/>
    <property type="project" value="TreeGrafter"/>
</dbReference>
<dbReference type="AlphaFoldDB" id="A0A835FM89"/>
<dbReference type="PANTHER" id="PTHR48094">
    <property type="entry name" value="PROTEIN/NUCLEIC ACID DEGLYCASE DJ-1-RELATED"/>
    <property type="match status" value="1"/>
</dbReference>
<dbReference type="Gene3D" id="3.40.50.880">
    <property type="match status" value="1"/>
</dbReference>
<dbReference type="InterPro" id="IPR029062">
    <property type="entry name" value="Class_I_gatase-like"/>
</dbReference>
<feature type="domain" description="DJ-1/PfpI" evidence="1">
    <location>
        <begin position="2"/>
        <end position="72"/>
    </location>
</feature>
<dbReference type="Pfam" id="PF01965">
    <property type="entry name" value="DJ-1_PfpI"/>
    <property type="match status" value="1"/>
</dbReference>
<dbReference type="InterPro" id="IPR050325">
    <property type="entry name" value="Prot/Nucl_acid_deglycase"/>
</dbReference>
<name>A0A835FM89_9POAL</name>
<dbReference type="GO" id="GO:1903189">
    <property type="term" value="P:glyoxal metabolic process"/>
    <property type="evidence" value="ECO:0007669"/>
    <property type="project" value="TreeGrafter"/>
</dbReference>
<dbReference type="PANTHER" id="PTHR48094:SF7">
    <property type="entry name" value="PROTEIN DJ-1 HOMOLOG C"/>
    <property type="match status" value="1"/>
</dbReference>
<gene>
    <name evidence="2" type="ORF">HU200_009289</name>
</gene>
<reference evidence="2" key="1">
    <citation type="submission" date="2020-07" db="EMBL/GenBank/DDBJ databases">
        <title>Genome sequence and genetic diversity analysis of an under-domesticated orphan crop, white fonio (Digitaria exilis).</title>
        <authorList>
            <person name="Bennetzen J.L."/>
            <person name="Chen S."/>
            <person name="Ma X."/>
            <person name="Wang X."/>
            <person name="Yssel A.E.J."/>
            <person name="Chaluvadi S.R."/>
            <person name="Johnson M."/>
            <person name="Gangashetty P."/>
            <person name="Hamidou F."/>
            <person name="Sanogo M.D."/>
            <person name="Zwaenepoel A."/>
            <person name="Wallace J."/>
            <person name="Van De Peer Y."/>
            <person name="Van Deynze A."/>
        </authorList>
    </citation>
    <scope>NUCLEOTIDE SEQUENCE</scope>
    <source>
        <tissue evidence="2">Leaves</tissue>
    </source>
</reference>
<sequence length="215" mass="23777">MGTEEMEAVILAGVLRRAGADVTVASVEDVLEVKASCGSRVVADTHIASCADQVFDLVALPGGMPGSVRLRAVISFRGSQFVRLRRKECMVLYVLHLRFQESSLRVVDLGHRSSSLYHLLSKCLGVMQAEDVDRVLMTQIDVDLERSTEVNELEWSIDHNPHLIFLFTFKCCSIPIANGSEEMEIIILVDILRRAKIKLVLASAEKSPNIVDLKG</sequence>
<organism evidence="2 3">
    <name type="scientific">Digitaria exilis</name>
    <dbReference type="NCBI Taxonomy" id="1010633"/>
    <lineage>
        <taxon>Eukaryota</taxon>
        <taxon>Viridiplantae</taxon>
        <taxon>Streptophyta</taxon>
        <taxon>Embryophyta</taxon>
        <taxon>Tracheophyta</taxon>
        <taxon>Spermatophyta</taxon>
        <taxon>Magnoliopsida</taxon>
        <taxon>Liliopsida</taxon>
        <taxon>Poales</taxon>
        <taxon>Poaceae</taxon>
        <taxon>PACMAD clade</taxon>
        <taxon>Panicoideae</taxon>
        <taxon>Panicodae</taxon>
        <taxon>Paniceae</taxon>
        <taxon>Anthephorinae</taxon>
        <taxon>Digitaria</taxon>
    </lineage>
</organism>
<protein>
    <recommendedName>
        <fullName evidence="1">DJ-1/PfpI domain-containing protein</fullName>
    </recommendedName>
</protein>
<accession>A0A835FM89</accession>
<dbReference type="InterPro" id="IPR002818">
    <property type="entry name" value="DJ-1/PfpI"/>
</dbReference>
<evidence type="ECO:0000313" key="2">
    <source>
        <dbReference type="EMBL" id="KAF8762589.1"/>
    </source>
</evidence>
<evidence type="ECO:0000259" key="1">
    <source>
        <dbReference type="Pfam" id="PF01965"/>
    </source>
</evidence>
<dbReference type="SUPFAM" id="SSF52317">
    <property type="entry name" value="Class I glutamine amidotransferase-like"/>
    <property type="match status" value="1"/>
</dbReference>
<dbReference type="EMBL" id="JACEFO010000622">
    <property type="protein sequence ID" value="KAF8762589.1"/>
    <property type="molecule type" value="Genomic_DNA"/>
</dbReference>
<evidence type="ECO:0000313" key="3">
    <source>
        <dbReference type="Proteomes" id="UP000636709"/>
    </source>
</evidence>